<protein>
    <recommendedName>
        <fullName evidence="3">Signal transduction histidine kinase internal region domain-containing protein</fullName>
    </recommendedName>
</protein>
<dbReference type="InterPro" id="IPR010559">
    <property type="entry name" value="Sig_transdc_His_kin_internal"/>
</dbReference>
<keyword evidence="2" id="KW-0812">Transmembrane</keyword>
<dbReference type="EMBL" id="BMYU01000005">
    <property type="protein sequence ID" value="GGX43497.1"/>
    <property type="molecule type" value="Genomic_DNA"/>
</dbReference>
<gene>
    <name evidence="4" type="ORF">GCM10010946_22510</name>
</gene>
<accession>A0ABQ2XZN8</accession>
<feature type="transmembrane region" description="Helical" evidence="2">
    <location>
        <begin position="110"/>
        <end position="132"/>
    </location>
</feature>
<dbReference type="InterPro" id="IPR036890">
    <property type="entry name" value="HATPase_C_sf"/>
</dbReference>
<dbReference type="RefSeq" id="WP_189357294.1">
    <property type="nucleotide sequence ID" value="NZ_BMYU01000005.1"/>
</dbReference>
<dbReference type="PANTHER" id="PTHR34220:SF9">
    <property type="entry name" value="SIGNAL TRANSDUCTION HISTIDINE KINASE INTERNAL REGION DOMAIN-CONTAINING PROTEIN"/>
    <property type="match status" value="1"/>
</dbReference>
<keyword evidence="1" id="KW-0175">Coiled coil</keyword>
<dbReference type="InterPro" id="IPR050640">
    <property type="entry name" value="Bact_2-comp_sensor_kinase"/>
</dbReference>
<evidence type="ECO:0000313" key="4">
    <source>
        <dbReference type="EMBL" id="GGX43497.1"/>
    </source>
</evidence>
<comment type="caution">
    <text evidence="4">The sequence shown here is derived from an EMBL/GenBank/DDBJ whole genome shotgun (WGS) entry which is preliminary data.</text>
</comment>
<dbReference type="SUPFAM" id="SSF55874">
    <property type="entry name" value="ATPase domain of HSP90 chaperone/DNA topoisomerase II/histidine kinase"/>
    <property type="match status" value="1"/>
</dbReference>
<reference evidence="5" key="1">
    <citation type="journal article" date="2019" name="Int. J. Syst. Evol. Microbiol.">
        <title>The Global Catalogue of Microorganisms (GCM) 10K type strain sequencing project: providing services to taxonomists for standard genome sequencing and annotation.</title>
        <authorList>
            <consortium name="The Broad Institute Genomics Platform"/>
            <consortium name="The Broad Institute Genome Sequencing Center for Infectious Disease"/>
            <person name="Wu L."/>
            <person name="Ma J."/>
        </authorList>
    </citation>
    <scope>NUCLEOTIDE SEQUENCE [LARGE SCALE GENOMIC DNA]</scope>
    <source>
        <strain evidence="5">KCTC 23917</strain>
    </source>
</reference>
<evidence type="ECO:0000256" key="2">
    <source>
        <dbReference type="SAM" id="Phobius"/>
    </source>
</evidence>
<feature type="coiled-coil region" evidence="1">
    <location>
        <begin position="137"/>
        <end position="169"/>
    </location>
</feature>
<dbReference type="Pfam" id="PF06580">
    <property type="entry name" value="His_kinase"/>
    <property type="match status" value="1"/>
</dbReference>
<keyword evidence="5" id="KW-1185">Reference proteome</keyword>
<organism evidence="4 5">
    <name type="scientific">Undibacterium squillarum</name>
    <dbReference type="NCBI Taxonomy" id="1131567"/>
    <lineage>
        <taxon>Bacteria</taxon>
        <taxon>Pseudomonadati</taxon>
        <taxon>Pseudomonadota</taxon>
        <taxon>Betaproteobacteria</taxon>
        <taxon>Burkholderiales</taxon>
        <taxon>Oxalobacteraceae</taxon>
        <taxon>Undibacterium</taxon>
    </lineage>
</organism>
<keyword evidence="2" id="KW-1133">Transmembrane helix</keyword>
<evidence type="ECO:0000259" key="3">
    <source>
        <dbReference type="Pfam" id="PF06580"/>
    </source>
</evidence>
<evidence type="ECO:0000313" key="5">
    <source>
        <dbReference type="Proteomes" id="UP000653343"/>
    </source>
</evidence>
<name>A0ABQ2XZN8_9BURK</name>
<dbReference type="PANTHER" id="PTHR34220">
    <property type="entry name" value="SENSOR HISTIDINE KINASE YPDA"/>
    <property type="match status" value="1"/>
</dbReference>
<keyword evidence="2" id="KW-0472">Membrane</keyword>
<feature type="transmembrane region" description="Helical" evidence="2">
    <location>
        <begin position="12"/>
        <end position="32"/>
    </location>
</feature>
<sequence>MRYIQFTRRPLLQRLLHVFIINLLCALLISKLMTRNISFIENLVFSNCIGYCCFFMVHGTCRAIWRKEKIPLAGVIVATLLLTPVGYFTGSMISAWIYAYPVQAVLKNQLHYYEAILSVSAVAATIGAWSMWNRARISELQAAAEAEKARSAAIERQAVQSQLQMLQAQIEPHMLFNTLANLQGLIALDPDRAQHMLAQLITYMRATLQASRAAETSLAQEFTLIKAYLELLAIRMGKRLQYQTNLPESLAQARIAPMLLQPLVENAIKHGLEPAISGGTLIVSASEEQQQLVIRIVDTGLGLPDQPEAIPGPDALGNHVGNANLRQRLQALYGDSAGFHLYANQPAGAVSELRLPLNLKLETNEKLP</sequence>
<dbReference type="Gene3D" id="3.30.565.10">
    <property type="entry name" value="Histidine kinase-like ATPase, C-terminal domain"/>
    <property type="match status" value="1"/>
</dbReference>
<feature type="transmembrane region" description="Helical" evidence="2">
    <location>
        <begin position="44"/>
        <end position="65"/>
    </location>
</feature>
<dbReference type="Proteomes" id="UP000653343">
    <property type="component" value="Unassembled WGS sequence"/>
</dbReference>
<evidence type="ECO:0000256" key="1">
    <source>
        <dbReference type="SAM" id="Coils"/>
    </source>
</evidence>
<feature type="transmembrane region" description="Helical" evidence="2">
    <location>
        <begin position="72"/>
        <end position="98"/>
    </location>
</feature>
<feature type="domain" description="Signal transduction histidine kinase internal region" evidence="3">
    <location>
        <begin position="162"/>
        <end position="240"/>
    </location>
</feature>
<proteinExistence type="predicted"/>